<evidence type="ECO:0000256" key="1">
    <source>
        <dbReference type="SAM" id="Phobius"/>
    </source>
</evidence>
<keyword evidence="1" id="KW-1133">Transmembrane helix</keyword>
<keyword evidence="1" id="KW-0812">Transmembrane</keyword>
<gene>
    <name evidence="3" type="ORF">HHL25_01650</name>
</gene>
<dbReference type="GO" id="GO:0000271">
    <property type="term" value="P:polysaccharide biosynthetic process"/>
    <property type="evidence" value="ECO:0007669"/>
    <property type="project" value="TreeGrafter"/>
</dbReference>
<dbReference type="RefSeq" id="WP_169586625.1">
    <property type="nucleotide sequence ID" value="NZ_JABBGK010000001.1"/>
</dbReference>
<feature type="transmembrane region" description="Helical" evidence="1">
    <location>
        <begin position="162"/>
        <end position="180"/>
    </location>
</feature>
<feature type="transmembrane region" description="Helical" evidence="1">
    <location>
        <begin position="212"/>
        <end position="231"/>
    </location>
</feature>
<reference evidence="3 4" key="1">
    <citation type="submission" date="2020-04" db="EMBL/GenBank/DDBJ databases">
        <title>Rhizobium sp. S-51 isolated from soil.</title>
        <authorList>
            <person name="Dahal R.H."/>
        </authorList>
    </citation>
    <scope>NUCLEOTIDE SEQUENCE [LARGE SCALE GENOMIC DNA]</scope>
    <source>
        <strain evidence="3 4">S-51</strain>
    </source>
</reference>
<dbReference type="GO" id="GO:0016747">
    <property type="term" value="F:acyltransferase activity, transferring groups other than amino-acyl groups"/>
    <property type="evidence" value="ECO:0007669"/>
    <property type="project" value="InterPro"/>
</dbReference>
<keyword evidence="1" id="KW-0472">Membrane</keyword>
<feature type="transmembrane region" description="Helical" evidence="1">
    <location>
        <begin position="275"/>
        <end position="293"/>
    </location>
</feature>
<feature type="transmembrane region" description="Helical" evidence="1">
    <location>
        <begin position="7"/>
        <end position="25"/>
    </location>
</feature>
<dbReference type="PANTHER" id="PTHR23028">
    <property type="entry name" value="ACETYLTRANSFERASE"/>
    <property type="match status" value="1"/>
</dbReference>
<dbReference type="Proteomes" id="UP000541470">
    <property type="component" value="Unassembled WGS sequence"/>
</dbReference>
<dbReference type="AlphaFoldDB" id="A0A7Y0ASR5"/>
<feature type="transmembrane region" description="Helical" evidence="1">
    <location>
        <begin position="132"/>
        <end position="156"/>
    </location>
</feature>
<keyword evidence="4" id="KW-1185">Reference proteome</keyword>
<feature type="transmembrane region" description="Helical" evidence="1">
    <location>
        <begin position="305"/>
        <end position="326"/>
    </location>
</feature>
<comment type="caution">
    <text evidence="3">The sequence shown here is derived from an EMBL/GenBank/DDBJ whole genome shotgun (WGS) entry which is preliminary data.</text>
</comment>
<feature type="transmembrane region" description="Helical" evidence="1">
    <location>
        <begin position="78"/>
        <end position="98"/>
    </location>
</feature>
<evidence type="ECO:0000259" key="2">
    <source>
        <dbReference type="Pfam" id="PF01757"/>
    </source>
</evidence>
<dbReference type="InterPro" id="IPR050879">
    <property type="entry name" value="Acyltransferase_3"/>
</dbReference>
<feature type="domain" description="Acyltransferase 3" evidence="2">
    <location>
        <begin position="4"/>
        <end position="320"/>
    </location>
</feature>
<keyword evidence="3" id="KW-0808">Transferase</keyword>
<evidence type="ECO:0000313" key="4">
    <source>
        <dbReference type="Proteomes" id="UP000541470"/>
    </source>
</evidence>
<accession>A0A7Y0ASR5</accession>
<proteinExistence type="predicted"/>
<organism evidence="3 4">
    <name type="scientific">Rhizobium terricola</name>
    <dbReference type="NCBI Taxonomy" id="2728849"/>
    <lineage>
        <taxon>Bacteria</taxon>
        <taxon>Pseudomonadati</taxon>
        <taxon>Pseudomonadota</taxon>
        <taxon>Alphaproteobacteria</taxon>
        <taxon>Hyphomicrobiales</taxon>
        <taxon>Rhizobiaceae</taxon>
        <taxon>Rhizobium/Agrobacterium group</taxon>
        <taxon>Rhizobium</taxon>
    </lineage>
</organism>
<feature type="transmembrane region" description="Helical" evidence="1">
    <location>
        <begin position="37"/>
        <end position="57"/>
    </location>
</feature>
<dbReference type="GO" id="GO:0016020">
    <property type="term" value="C:membrane"/>
    <property type="evidence" value="ECO:0007669"/>
    <property type="project" value="TreeGrafter"/>
</dbReference>
<dbReference type="PANTHER" id="PTHR23028:SF53">
    <property type="entry name" value="ACYL_TRANSF_3 DOMAIN-CONTAINING PROTEIN"/>
    <property type="match status" value="1"/>
</dbReference>
<dbReference type="EMBL" id="JABBGK010000001">
    <property type="protein sequence ID" value="NML72821.1"/>
    <property type="molecule type" value="Genomic_DNA"/>
</dbReference>
<evidence type="ECO:0000313" key="3">
    <source>
        <dbReference type="EMBL" id="NML72821.1"/>
    </source>
</evidence>
<keyword evidence="3" id="KW-0012">Acyltransferase</keyword>
<dbReference type="InterPro" id="IPR002656">
    <property type="entry name" value="Acyl_transf_3_dom"/>
</dbReference>
<name>A0A7Y0ASR5_9HYPH</name>
<sequence>MLVQLQYTRAIAALLVVYFHAILQLQKLAPDAWLNDYLFGKSGVDLFFVLSGFVMWITTCDKPMSVGDFWWRRIRRIVPLYWAMTLFAATVAFVMPQILKSTQFDVPHILASLFFLPWINPADPEGRMIAPVIVPGWTLNFEMFFYLLFGFCLLLPRQLRLAGLVALIATIFLVCTLVLPDLTVGRFYGDSVIFEFVAGAVLGHLYKAGHRLPITVAGAMALLGFAALLYLDFLEVDLPRFFTIGIPSILIVYAATSVEVRDHRSLHWLQVLGDASYSIYLTHAFTLAGMRMIYPLVMPILQSDVLFVVAMMVASSLIGLASYYLFELPVGRLLASVRFSRGTRPVPARSV</sequence>
<dbReference type="Pfam" id="PF01757">
    <property type="entry name" value="Acyl_transf_3"/>
    <property type="match status" value="1"/>
</dbReference>
<protein>
    <submittedName>
        <fullName evidence="3">Acyltransferase</fullName>
    </submittedName>
</protein>
<feature type="transmembrane region" description="Helical" evidence="1">
    <location>
        <begin position="238"/>
        <end position="255"/>
    </location>
</feature>